<keyword evidence="2" id="KW-1185">Reference proteome</keyword>
<proteinExistence type="predicted"/>
<accession>A0A6G0ZQF4</accession>
<dbReference type="Proteomes" id="UP000478052">
    <property type="component" value="Unassembled WGS sequence"/>
</dbReference>
<evidence type="ECO:0000313" key="2">
    <source>
        <dbReference type="Proteomes" id="UP000478052"/>
    </source>
</evidence>
<dbReference type="EMBL" id="VUJU01000032">
    <property type="protein sequence ID" value="KAF0773748.1"/>
    <property type="molecule type" value="Genomic_DNA"/>
</dbReference>
<reference evidence="1 2" key="1">
    <citation type="submission" date="2019-08" db="EMBL/GenBank/DDBJ databases">
        <title>Whole genome of Aphis craccivora.</title>
        <authorList>
            <person name="Voronova N.V."/>
            <person name="Shulinski R.S."/>
            <person name="Bandarenka Y.V."/>
            <person name="Zhorov D.G."/>
            <person name="Warner D."/>
        </authorList>
    </citation>
    <scope>NUCLEOTIDE SEQUENCE [LARGE SCALE GENOMIC DNA]</scope>
    <source>
        <strain evidence="1">180601</strain>
        <tissue evidence="1">Whole Body</tissue>
    </source>
</reference>
<protein>
    <submittedName>
        <fullName evidence="1">Uncharacterized protein</fullName>
    </submittedName>
</protein>
<gene>
    <name evidence="1" type="ORF">FWK35_00000230</name>
</gene>
<dbReference type="AlphaFoldDB" id="A0A6G0ZQF4"/>
<name>A0A6G0ZQF4_APHCR</name>
<organism evidence="1 2">
    <name type="scientific">Aphis craccivora</name>
    <name type="common">Cowpea aphid</name>
    <dbReference type="NCBI Taxonomy" id="307492"/>
    <lineage>
        <taxon>Eukaryota</taxon>
        <taxon>Metazoa</taxon>
        <taxon>Ecdysozoa</taxon>
        <taxon>Arthropoda</taxon>
        <taxon>Hexapoda</taxon>
        <taxon>Insecta</taxon>
        <taxon>Pterygota</taxon>
        <taxon>Neoptera</taxon>
        <taxon>Paraneoptera</taxon>
        <taxon>Hemiptera</taxon>
        <taxon>Sternorrhyncha</taxon>
        <taxon>Aphidomorpha</taxon>
        <taxon>Aphidoidea</taxon>
        <taxon>Aphididae</taxon>
        <taxon>Aphidini</taxon>
        <taxon>Aphis</taxon>
        <taxon>Aphis</taxon>
    </lineage>
</organism>
<evidence type="ECO:0000313" key="1">
    <source>
        <dbReference type="EMBL" id="KAF0773748.1"/>
    </source>
</evidence>
<sequence length="127" mass="14915">MILCTHIRETLPTRQEYQTKEHYNTSERRHDDDDDELRRASEHCVWFPNKNAWIVGYNKLVTSRALYYTIPSHIVGVLNVDILLRRIHEYTKSYYLHTVKIGLIIIDASMSMSEFMLGESSCIHASI</sequence>
<comment type="caution">
    <text evidence="1">The sequence shown here is derived from an EMBL/GenBank/DDBJ whole genome shotgun (WGS) entry which is preliminary data.</text>
</comment>